<dbReference type="InterPro" id="IPR006311">
    <property type="entry name" value="TAT_signal"/>
</dbReference>
<keyword evidence="5" id="KW-0449">Lipoprotein</keyword>
<keyword evidence="1" id="KW-1003">Cell membrane</keyword>
<feature type="chain" id="PRO_5038587745" evidence="6">
    <location>
        <begin position="32"/>
        <end position="548"/>
    </location>
</feature>
<dbReference type="PROSITE" id="PS51257">
    <property type="entry name" value="PROKAR_LIPOPROTEIN"/>
    <property type="match status" value="1"/>
</dbReference>
<evidence type="ECO:0000256" key="4">
    <source>
        <dbReference type="ARBA" id="ARBA00023139"/>
    </source>
</evidence>
<dbReference type="SUPFAM" id="SSF53850">
    <property type="entry name" value="Periplasmic binding protein-like II"/>
    <property type="match status" value="1"/>
</dbReference>
<gene>
    <name evidence="7" type="ORF">PM3016_5329</name>
</gene>
<dbReference type="HOGENOM" id="CLU_021021_2_0_9"/>
<dbReference type="InterPro" id="IPR050490">
    <property type="entry name" value="Bact_solute-bd_prot1"/>
</dbReference>
<dbReference type="EMBL" id="CP003235">
    <property type="protein sequence ID" value="AFC32032.1"/>
    <property type="molecule type" value="Genomic_DNA"/>
</dbReference>
<dbReference type="AlphaFoldDB" id="H6NB64"/>
<organism evidence="7 8">
    <name type="scientific">Paenibacillus mucilaginosus 3016</name>
    <dbReference type="NCBI Taxonomy" id="1116391"/>
    <lineage>
        <taxon>Bacteria</taxon>
        <taxon>Bacillati</taxon>
        <taxon>Bacillota</taxon>
        <taxon>Bacilli</taxon>
        <taxon>Bacillales</taxon>
        <taxon>Paenibacillaceae</taxon>
        <taxon>Paenibacillus</taxon>
    </lineage>
</organism>
<dbReference type="KEGG" id="pmq:PM3016_5329"/>
<feature type="signal peptide" evidence="6">
    <location>
        <begin position="1"/>
        <end position="31"/>
    </location>
</feature>
<evidence type="ECO:0000256" key="5">
    <source>
        <dbReference type="ARBA" id="ARBA00023288"/>
    </source>
</evidence>
<keyword evidence="2 6" id="KW-0732">Signal</keyword>
<keyword evidence="3" id="KW-0472">Membrane</keyword>
<dbReference type="PANTHER" id="PTHR43649">
    <property type="entry name" value="ARABINOSE-BINDING PROTEIN-RELATED"/>
    <property type="match status" value="1"/>
</dbReference>
<proteinExistence type="predicted"/>
<evidence type="ECO:0000313" key="8">
    <source>
        <dbReference type="Proteomes" id="UP000007523"/>
    </source>
</evidence>
<evidence type="ECO:0000256" key="3">
    <source>
        <dbReference type="ARBA" id="ARBA00023136"/>
    </source>
</evidence>
<evidence type="ECO:0000256" key="1">
    <source>
        <dbReference type="ARBA" id="ARBA00022475"/>
    </source>
</evidence>
<dbReference type="PANTHER" id="PTHR43649:SF33">
    <property type="entry name" value="POLYGALACTURONAN_RHAMNOGALACTURONAN-BINDING PROTEIN YTCQ"/>
    <property type="match status" value="1"/>
</dbReference>
<evidence type="ECO:0000256" key="6">
    <source>
        <dbReference type="SAM" id="SignalP"/>
    </source>
</evidence>
<dbReference type="RefSeq" id="WP_014371510.1">
    <property type="nucleotide sequence ID" value="NC_016935.1"/>
</dbReference>
<dbReference type="PROSITE" id="PS51318">
    <property type="entry name" value="TAT"/>
    <property type="match status" value="1"/>
</dbReference>
<dbReference type="Gene3D" id="3.40.190.10">
    <property type="entry name" value="Periplasmic binding protein-like II"/>
    <property type="match status" value="2"/>
</dbReference>
<sequence>MNKKNGKRQRRRNLKAGAAAAAALAVLTAGCSGGSPEAGGAASQGSGKEPAKLTNVTYWTGMATQVAATMKSYNEIAMYKELEKRTGVKVDFQHPPQGQEKDQFNLMITGGKLPDVIEHYFINDYPGGPEKAIKDGKIIKLNEYIDKYAPNLKKVLDANPEMKKQVTTDEGSIWGFPFLRGDKALQVYQGLAIRKDWLDKLGLQIPTTIDELYTVLKAFKEKDPNGNGKADEIPYLMRAFTPATGELNSSAAILGAYGISYGFHHENGQVKYGPVEPGYKEYLTLMNKWYKEGLLDKDFAATDNKLLDAKITGNQLGVTVMNTGGGIGKYMNLMKGKDPNFKLVAIPYPVLKKGDKQLWGQIDFIFNGKAASISSSNKNIEETVKWLDYGYSEEGHMLMNFGIEGVSYKMENGYPKFTDLVMKNPNGLPVQQAMAQYARSSWDGMFVQDKRYLEQYAELPEQKESLKVWAEPTNERRMPLVTPNREESGKYASIMSDINTYRDEMYSKFIMGVEPLENFDKYVQTLKGMGLEEAVKIQQAALERYNKR</sequence>
<keyword evidence="4" id="KW-0564">Palmitate</keyword>
<accession>H6NB64</accession>
<dbReference type="Pfam" id="PF01547">
    <property type="entry name" value="SBP_bac_1"/>
    <property type="match status" value="1"/>
</dbReference>
<keyword evidence="8" id="KW-1185">Reference proteome</keyword>
<protein>
    <submittedName>
        <fullName evidence="7">Family 1 extracellular solute-binding protein</fullName>
    </submittedName>
</protein>
<dbReference type="InterPro" id="IPR006059">
    <property type="entry name" value="SBP"/>
</dbReference>
<evidence type="ECO:0000256" key="2">
    <source>
        <dbReference type="ARBA" id="ARBA00022729"/>
    </source>
</evidence>
<dbReference type="Proteomes" id="UP000007523">
    <property type="component" value="Chromosome"/>
</dbReference>
<reference evidence="7 8" key="1">
    <citation type="journal article" date="2012" name="J. Bacteriol.">
        <title>Complete Genome Sequence of Paenibacillus mucilaginosus 3016, a Bacterium Functional as Microbial Fertilizer.</title>
        <authorList>
            <person name="Ma M."/>
            <person name="Wang Z."/>
            <person name="Li L."/>
            <person name="Jiang X."/>
            <person name="Guan D."/>
            <person name="Cao F."/>
            <person name="Chen H."/>
            <person name="Wang X."/>
            <person name="Shen D."/>
            <person name="Du B."/>
            <person name="Li J."/>
        </authorList>
    </citation>
    <scope>NUCLEOTIDE SEQUENCE [LARGE SCALE GENOMIC DNA]</scope>
    <source>
        <strain evidence="7 8">3016</strain>
    </source>
</reference>
<name>H6NB64_9BACL</name>
<dbReference type="STRING" id="1116391.PM3016_5329"/>
<evidence type="ECO:0000313" key="7">
    <source>
        <dbReference type="EMBL" id="AFC32032.1"/>
    </source>
</evidence>